<gene>
    <name evidence="3" type="ORF">MELLADRAFT_96290</name>
</gene>
<feature type="coiled-coil region" evidence="1">
    <location>
        <begin position="332"/>
        <end position="373"/>
    </location>
</feature>
<feature type="region of interest" description="Disordered" evidence="2">
    <location>
        <begin position="170"/>
        <end position="201"/>
    </location>
</feature>
<evidence type="ECO:0000313" key="4">
    <source>
        <dbReference type="Proteomes" id="UP000001072"/>
    </source>
</evidence>
<dbReference type="Proteomes" id="UP000001072">
    <property type="component" value="Unassembled WGS sequence"/>
</dbReference>
<dbReference type="AlphaFoldDB" id="F4RE87"/>
<feature type="region of interest" description="Disordered" evidence="2">
    <location>
        <begin position="50"/>
        <end position="86"/>
    </location>
</feature>
<name>F4RE87_MELLP</name>
<dbReference type="RefSeq" id="XP_007407676.1">
    <property type="nucleotide sequence ID" value="XM_007407614.1"/>
</dbReference>
<accession>F4RE87</accession>
<dbReference type="HOGENOM" id="CLU_049472_0_0_1"/>
<evidence type="ECO:0000256" key="2">
    <source>
        <dbReference type="SAM" id="MobiDB-lite"/>
    </source>
</evidence>
<organism evidence="4">
    <name type="scientific">Melampsora larici-populina (strain 98AG31 / pathotype 3-4-7)</name>
    <name type="common">Poplar leaf rust fungus</name>
    <dbReference type="NCBI Taxonomy" id="747676"/>
    <lineage>
        <taxon>Eukaryota</taxon>
        <taxon>Fungi</taxon>
        <taxon>Dikarya</taxon>
        <taxon>Basidiomycota</taxon>
        <taxon>Pucciniomycotina</taxon>
        <taxon>Pucciniomycetes</taxon>
        <taxon>Pucciniales</taxon>
        <taxon>Melampsoraceae</taxon>
        <taxon>Melampsora</taxon>
    </lineage>
</organism>
<dbReference type="KEGG" id="mlr:MELLADRAFT_96290"/>
<evidence type="ECO:0000256" key="1">
    <source>
        <dbReference type="SAM" id="Coils"/>
    </source>
</evidence>
<sequence>MPPFDPSSRGINKQMMLDWMRINHPMTPINSGALKQEIACIVRGQQPAYFPNPQSDAPAVDVPAGTPRISGDPPAINSNPANPAQDPSPIEATVGTLDAPGALVTDSSIGLRLVRFNQPTMLLIGCVAYVPLQLEEKPKQLSCSQMKSGAVNVPQAKRAPSAQINIRSLKRSSMVPPITSPSEHTKAPKKLKTRSKSEGKPRQYLDVSLLEPISSPSGPSVTANIVSKAKVKIEHQSYPLIDLGDVNLMDEPNPVVGEDIPTIVSKDAPGTLPTITYMKSGADIFQEERKHDKRQNLTSRMEMNEKSDMSALAEEMRREEETRVLQERLAGLEKTIETYRFLHDRIQTLEAEVSDLSNQLNDAVDNIQAQEEVITGLMKLDEEENGDSTDESEGTC</sequence>
<keyword evidence="4" id="KW-1185">Reference proteome</keyword>
<feature type="compositionally biased region" description="Low complexity" evidence="2">
    <location>
        <begin position="73"/>
        <end position="84"/>
    </location>
</feature>
<dbReference type="InParanoid" id="F4RE87"/>
<dbReference type="VEuPathDB" id="FungiDB:MELLADRAFT_96290"/>
<dbReference type="GeneID" id="18937551"/>
<reference evidence="4" key="1">
    <citation type="journal article" date="2011" name="Proc. Natl. Acad. Sci. U.S.A.">
        <title>Obligate biotrophy features unraveled by the genomic analysis of rust fungi.</title>
        <authorList>
            <person name="Duplessis S."/>
            <person name="Cuomo C.A."/>
            <person name="Lin Y.-C."/>
            <person name="Aerts A."/>
            <person name="Tisserant E."/>
            <person name="Veneault-Fourrey C."/>
            <person name="Joly D.L."/>
            <person name="Hacquard S."/>
            <person name="Amselem J."/>
            <person name="Cantarel B.L."/>
            <person name="Chiu R."/>
            <person name="Coutinho P.M."/>
            <person name="Feau N."/>
            <person name="Field M."/>
            <person name="Frey P."/>
            <person name="Gelhaye E."/>
            <person name="Goldberg J."/>
            <person name="Grabherr M.G."/>
            <person name="Kodira C.D."/>
            <person name="Kohler A."/>
            <person name="Kuees U."/>
            <person name="Lindquist E.A."/>
            <person name="Lucas S.M."/>
            <person name="Mago R."/>
            <person name="Mauceli E."/>
            <person name="Morin E."/>
            <person name="Murat C."/>
            <person name="Pangilinan J.L."/>
            <person name="Park R."/>
            <person name="Pearson M."/>
            <person name="Quesneville H."/>
            <person name="Rouhier N."/>
            <person name="Sakthikumar S."/>
            <person name="Salamov A.A."/>
            <person name="Schmutz J."/>
            <person name="Selles B."/>
            <person name="Shapiro H."/>
            <person name="Tanguay P."/>
            <person name="Tuskan G.A."/>
            <person name="Henrissat B."/>
            <person name="Van de Peer Y."/>
            <person name="Rouze P."/>
            <person name="Ellis J.G."/>
            <person name="Dodds P.N."/>
            <person name="Schein J.E."/>
            <person name="Zhong S."/>
            <person name="Hamelin R.C."/>
            <person name="Grigoriev I.V."/>
            <person name="Szabo L.J."/>
            <person name="Martin F."/>
        </authorList>
    </citation>
    <scope>NUCLEOTIDE SEQUENCE [LARGE SCALE GENOMIC DNA]</scope>
    <source>
        <strain evidence="4">98AG31 / pathotype 3-4-7</strain>
    </source>
</reference>
<proteinExistence type="predicted"/>
<dbReference type="EMBL" id="GL883098">
    <property type="protein sequence ID" value="EGG09316.1"/>
    <property type="molecule type" value="Genomic_DNA"/>
</dbReference>
<keyword evidence="1" id="KW-0175">Coiled coil</keyword>
<protein>
    <submittedName>
        <fullName evidence="3">Uncharacterized protein</fullName>
    </submittedName>
</protein>
<evidence type="ECO:0000313" key="3">
    <source>
        <dbReference type="EMBL" id="EGG09316.1"/>
    </source>
</evidence>